<reference evidence="1" key="1">
    <citation type="journal article" date="2014" name="Int. J. Syst. Evol. Microbiol.">
        <title>Complete genome sequence of Corynebacterium casei LMG S-19264T (=DSM 44701T), isolated from a smear-ripened cheese.</title>
        <authorList>
            <consortium name="US DOE Joint Genome Institute (JGI-PGF)"/>
            <person name="Walter F."/>
            <person name="Albersmeier A."/>
            <person name="Kalinowski J."/>
            <person name="Ruckert C."/>
        </authorList>
    </citation>
    <scope>NUCLEOTIDE SEQUENCE</scope>
    <source>
        <strain evidence="1">CGMCC 1.12187</strain>
    </source>
</reference>
<dbReference type="Proteomes" id="UP000638848">
    <property type="component" value="Unassembled WGS sequence"/>
</dbReference>
<dbReference type="NCBIfam" id="TIGR03544">
    <property type="entry name" value="DivI1A_domain"/>
    <property type="match status" value="2"/>
</dbReference>
<comment type="caution">
    <text evidence="1">The sequence shown here is derived from an EMBL/GenBank/DDBJ whole genome shotgun (WGS) entry which is preliminary data.</text>
</comment>
<gene>
    <name evidence="1" type="ORF">GCM10011374_03470</name>
</gene>
<evidence type="ECO:0008006" key="3">
    <source>
        <dbReference type="Google" id="ProtNLM"/>
    </source>
</evidence>
<proteinExistence type="predicted"/>
<dbReference type="RefSeq" id="WP_188534089.1">
    <property type="nucleotide sequence ID" value="NZ_BMEQ01000001.1"/>
</dbReference>
<dbReference type="NCBIfam" id="TIGR03543">
    <property type="entry name" value="divI1A_rptt_fam"/>
    <property type="match status" value="1"/>
</dbReference>
<name>A0A917GGI9_9MICC</name>
<organism evidence="1 2">
    <name type="scientific">Kocuria dechangensis</name>
    <dbReference type="NCBI Taxonomy" id="1176249"/>
    <lineage>
        <taxon>Bacteria</taxon>
        <taxon>Bacillati</taxon>
        <taxon>Actinomycetota</taxon>
        <taxon>Actinomycetes</taxon>
        <taxon>Micrococcales</taxon>
        <taxon>Micrococcaceae</taxon>
        <taxon>Kocuria</taxon>
    </lineage>
</organism>
<dbReference type="InterPro" id="IPR019932">
    <property type="entry name" value="CHP03543"/>
</dbReference>
<accession>A0A917GGI9</accession>
<protein>
    <recommendedName>
        <fullName evidence="3">DivIVA domain-containing protein</fullName>
    </recommendedName>
</protein>
<dbReference type="InterPro" id="IPR019933">
    <property type="entry name" value="DivIVA_domain"/>
</dbReference>
<dbReference type="AlphaFoldDB" id="A0A917GGI9"/>
<dbReference type="EMBL" id="BMEQ01000001">
    <property type="protein sequence ID" value="GGG44486.1"/>
    <property type="molecule type" value="Genomic_DNA"/>
</dbReference>
<reference evidence="1" key="2">
    <citation type="submission" date="2020-09" db="EMBL/GenBank/DDBJ databases">
        <authorList>
            <person name="Sun Q."/>
            <person name="Zhou Y."/>
        </authorList>
    </citation>
    <scope>NUCLEOTIDE SEQUENCE</scope>
    <source>
        <strain evidence="1">CGMCC 1.12187</strain>
    </source>
</reference>
<keyword evidence="2" id="KW-1185">Reference proteome</keyword>
<sequence length="194" mass="21336">MCPRPSGAPSPADRFPRCAEHEWGYDPVPVEQLLDAVAATLRGAREQPVTGAQVRAAAFDRARGGYRPRAVDEALDAAEDALAAAERERFLAAHGAEAWQRHLEELAAAVRGRLERPRTRRFRRPSRSRATGYSAAHVDVLCERVAARLEGSGEVGAQAVRRAVFPAARGERCYEEQQVDAFLDRVVQLLLALE</sequence>
<evidence type="ECO:0000313" key="1">
    <source>
        <dbReference type="EMBL" id="GGG44486.1"/>
    </source>
</evidence>
<evidence type="ECO:0000313" key="2">
    <source>
        <dbReference type="Proteomes" id="UP000638848"/>
    </source>
</evidence>